<evidence type="ECO:0000256" key="5">
    <source>
        <dbReference type="ARBA" id="ARBA00022837"/>
    </source>
</evidence>
<dbReference type="InterPro" id="IPR001300">
    <property type="entry name" value="Peptidase_C2_calpain_cat"/>
</dbReference>
<dbReference type="SMART" id="SM00054">
    <property type="entry name" value="EFh"/>
    <property type="match status" value="2"/>
</dbReference>
<reference evidence="11" key="1">
    <citation type="submission" date="2025-08" db="UniProtKB">
        <authorList>
            <consortium name="RefSeq"/>
        </authorList>
    </citation>
    <scope>IDENTIFICATION</scope>
    <source>
        <tissue evidence="11">Whole body</tissue>
    </source>
</reference>
<dbReference type="CDD" id="cd00214">
    <property type="entry name" value="Calpain_III"/>
    <property type="match status" value="1"/>
</dbReference>
<feature type="region of interest" description="Disordered" evidence="7">
    <location>
        <begin position="618"/>
        <end position="653"/>
    </location>
</feature>
<dbReference type="PANTHER" id="PTHR10183">
    <property type="entry name" value="CALPAIN"/>
    <property type="match status" value="1"/>
</dbReference>
<dbReference type="SMART" id="SM00720">
    <property type="entry name" value="calpain_III"/>
    <property type="match status" value="1"/>
</dbReference>
<dbReference type="Pfam" id="PF01067">
    <property type="entry name" value="Calpain_III"/>
    <property type="match status" value="1"/>
</dbReference>
<evidence type="ECO:0000259" key="8">
    <source>
        <dbReference type="PROSITE" id="PS50203"/>
    </source>
</evidence>
<dbReference type="PRINTS" id="PR00704">
    <property type="entry name" value="CALPAIN"/>
</dbReference>
<dbReference type="Pfam" id="PF13405">
    <property type="entry name" value="EF-hand_6"/>
    <property type="match status" value="1"/>
</dbReference>
<evidence type="ECO:0000256" key="1">
    <source>
        <dbReference type="ARBA" id="ARBA00007623"/>
    </source>
</evidence>
<dbReference type="InterPro" id="IPR000169">
    <property type="entry name" value="Pept_cys_AS"/>
</dbReference>
<evidence type="ECO:0000256" key="4">
    <source>
        <dbReference type="ARBA" id="ARBA00022807"/>
    </source>
</evidence>
<dbReference type="PROSITE" id="PS50222">
    <property type="entry name" value="EF_HAND_2"/>
    <property type="match status" value="1"/>
</dbReference>
<dbReference type="InterPro" id="IPR036213">
    <property type="entry name" value="Calpain_III_sf"/>
</dbReference>
<dbReference type="Proteomes" id="UP000694924">
    <property type="component" value="Unplaced"/>
</dbReference>
<evidence type="ECO:0000256" key="6">
    <source>
        <dbReference type="PROSITE-ProRule" id="PRU00239"/>
    </source>
</evidence>
<dbReference type="InterPro" id="IPR022684">
    <property type="entry name" value="Calpain_cysteine_protease"/>
</dbReference>
<dbReference type="InterPro" id="IPR022683">
    <property type="entry name" value="Calpain_III"/>
</dbReference>
<dbReference type="PANTHER" id="PTHR10183:SF433">
    <property type="entry name" value="CALPAIN-A-RELATED"/>
    <property type="match status" value="1"/>
</dbReference>
<dbReference type="GeneID" id="107072037"/>
<dbReference type="Gene3D" id="2.60.120.380">
    <property type="match status" value="1"/>
</dbReference>
<protein>
    <submittedName>
        <fullName evidence="11">Calpain-A isoform X1</fullName>
    </submittedName>
</protein>
<dbReference type="SUPFAM" id="SSF47473">
    <property type="entry name" value="EF-hand"/>
    <property type="match status" value="1"/>
</dbReference>
<evidence type="ECO:0000313" key="11">
    <source>
        <dbReference type="RefSeq" id="XP_015187096.1"/>
    </source>
</evidence>
<dbReference type="InterPro" id="IPR011992">
    <property type="entry name" value="EF-hand-dom_pair"/>
</dbReference>
<feature type="active site" evidence="6">
    <location>
        <position position="207"/>
    </location>
</feature>
<evidence type="ECO:0000313" key="10">
    <source>
        <dbReference type="Proteomes" id="UP000694924"/>
    </source>
</evidence>
<dbReference type="InterPro" id="IPR033883">
    <property type="entry name" value="C2_III"/>
</dbReference>
<dbReference type="CDD" id="cd00044">
    <property type="entry name" value="CysPc"/>
    <property type="match status" value="1"/>
</dbReference>
<feature type="domain" description="Calpain catalytic" evidence="8">
    <location>
        <begin position="152"/>
        <end position="451"/>
    </location>
</feature>
<keyword evidence="3 6" id="KW-0378">Hydrolase</keyword>
<keyword evidence="4 6" id="KW-0788">Thiol protease</keyword>
<dbReference type="CDD" id="cd16196">
    <property type="entry name" value="EFh_PEF_CalpA_B"/>
    <property type="match status" value="1"/>
</dbReference>
<gene>
    <name evidence="11" type="primary">LOC107072037</name>
</gene>
<keyword evidence="2 6" id="KW-0645">Protease</keyword>
<dbReference type="SUPFAM" id="SSF54001">
    <property type="entry name" value="Cysteine proteinases"/>
    <property type="match status" value="1"/>
</dbReference>
<dbReference type="Gene3D" id="3.90.70.10">
    <property type="entry name" value="Cysteine proteinases"/>
    <property type="match status" value="1"/>
</dbReference>
<feature type="active site" evidence="6">
    <location>
        <position position="391"/>
    </location>
</feature>
<dbReference type="SUPFAM" id="SSF49758">
    <property type="entry name" value="Calpain large subunit, middle domain (domain III)"/>
    <property type="match status" value="1"/>
</dbReference>
<dbReference type="Gene3D" id="1.10.238.10">
    <property type="entry name" value="EF-hand"/>
    <property type="match status" value="1"/>
</dbReference>
<organism evidence="10 11">
    <name type="scientific">Polistes dominula</name>
    <name type="common">European paper wasp</name>
    <name type="synonym">Vespa dominula</name>
    <dbReference type="NCBI Taxonomy" id="743375"/>
    <lineage>
        <taxon>Eukaryota</taxon>
        <taxon>Metazoa</taxon>
        <taxon>Ecdysozoa</taxon>
        <taxon>Arthropoda</taxon>
        <taxon>Hexapoda</taxon>
        <taxon>Insecta</taxon>
        <taxon>Pterygota</taxon>
        <taxon>Neoptera</taxon>
        <taxon>Endopterygota</taxon>
        <taxon>Hymenoptera</taxon>
        <taxon>Apocrita</taxon>
        <taxon>Aculeata</taxon>
        <taxon>Vespoidea</taxon>
        <taxon>Vespidae</taxon>
        <taxon>Polistinae</taxon>
        <taxon>Polistini</taxon>
        <taxon>Polistes</taxon>
    </lineage>
</organism>
<dbReference type="InterPro" id="IPR002048">
    <property type="entry name" value="EF_hand_dom"/>
</dbReference>
<proteinExistence type="inferred from homology"/>
<feature type="active site" evidence="6">
    <location>
        <position position="363"/>
    </location>
</feature>
<dbReference type="PROSITE" id="PS50203">
    <property type="entry name" value="CALPAIN_CAT"/>
    <property type="match status" value="1"/>
</dbReference>
<evidence type="ECO:0000259" key="9">
    <source>
        <dbReference type="PROSITE" id="PS50222"/>
    </source>
</evidence>
<name>A0ABM1J3Q9_POLDO</name>
<evidence type="ECO:0000256" key="2">
    <source>
        <dbReference type="ARBA" id="ARBA00022670"/>
    </source>
</evidence>
<feature type="compositionally biased region" description="Basic and acidic residues" evidence="7">
    <location>
        <begin position="643"/>
        <end position="653"/>
    </location>
</feature>
<evidence type="ECO:0000256" key="3">
    <source>
        <dbReference type="ARBA" id="ARBA00022801"/>
    </source>
</evidence>
<feature type="domain" description="EF-hand" evidence="9">
    <location>
        <begin position="769"/>
        <end position="804"/>
    </location>
</feature>
<dbReference type="PROSITE" id="PS00139">
    <property type="entry name" value="THIOL_PROTEASE_CYS"/>
    <property type="match status" value="1"/>
</dbReference>
<keyword evidence="10" id="KW-1185">Reference proteome</keyword>
<comment type="similarity">
    <text evidence="1">Belongs to the peptidase C2 family.</text>
</comment>
<keyword evidence="5" id="KW-0106">Calcium</keyword>
<evidence type="ECO:0000256" key="7">
    <source>
        <dbReference type="SAM" id="MobiDB-lite"/>
    </source>
</evidence>
<dbReference type="InterPro" id="IPR022682">
    <property type="entry name" value="Calpain_domain_III"/>
</dbReference>
<dbReference type="Pfam" id="PF00648">
    <property type="entry name" value="Peptidase_C2"/>
    <property type="match status" value="1"/>
</dbReference>
<dbReference type="RefSeq" id="XP_015187096.1">
    <property type="nucleotide sequence ID" value="XM_015331610.1"/>
</dbReference>
<dbReference type="SMART" id="SM00230">
    <property type="entry name" value="CysPc"/>
    <property type="match status" value="1"/>
</dbReference>
<dbReference type="PROSITE" id="PS00018">
    <property type="entry name" value="EF_HAND_1"/>
    <property type="match status" value="1"/>
</dbReference>
<sequence>MSEVNRRRTLPPSYSNYRYSTYLEEGVALLKLSPALKENVKNNRNSLQSSKTLINISRTKPDIYSKLQSPYQQQKKNFFRNEIVIPPSNSSKMVDSSKPNLIHYNDGCVKSVTNFIRNKCYNLGEKGSGVRVRGEIQDFNALRLECLQTGRLFEDPEFPAVDSSLYFSKRPDRYIEWRRPMEIADDPQLFVEGFSRFDVQQGELGDCWLLAAVANLTMDSNLFFQVVPEDQSFQENYAGIFHFRFWQYGRWVDVVIDDRLPTYNGELIYMHSAESNEFWSALLEKAYAKLHGSYEALKGGTTCEAMEDFTGGVTEMYQMDEAPPNLFNVLLKAFERNSLMGCSIEPDPNVLEAETPQGLIRGHAYSITRVKYVEIQTPNQYGRIPLLRLRNPWGNEAEWNGPWSDKSPEWRFIPDHEKEELGLTFDVDGEFWISLQDFKTYFTQLEICNLNPDSLTEDDINAGKKRWEMSVFEGEWVRGVTAGGCRNFLETFYHNPQYRITLEHPDDDDDKCTVIVALMQKNRRAQRRMGADCLTIGFAIYYLEQPERLPKPLDMNFFKYNASVARSPAFINLREVTCRFKLPPGVYCIVPSTFDPNEEGEFLLRIFSENKNYMEENDEEVGIGEVDDRVINPKGTNTDGDDEKVRDEPEPDRNVEKVREFFKKLAGDDMEVDWMELKEILDFAMRKELPQSTRRSEAHEPESVQGNDSFIDTVISLLCGIVCNNEQYNKSVDTQDRGFSKDVCRSMVAMLDVDHSGKLGFEEFRTLWNDIRKWRAVFKLYDKDESGYLSAFELRQALNSAGYRLNNHILNILVHRYGTSDGKIMFDDYIMCAVRLKTMIDMFRERDPDQTNSATFTMEEWIEKTLYS</sequence>
<dbReference type="InterPro" id="IPR038765">
    <property type="entry name" value="Papain-like_cys_pep_sf"/>
</dbReference>
<accession>A0ABM1J3Q9</accession>
<dbReference type="InterPro" id="IPR018247">
    <property type="entry name" value="EF_Hand_1_Ca_BS"/>
</dbReference>
<dbReference type="Pfam" id="PF13833">
    <property type="entry name" value="EF-hand_8"/>
    <property type="match status" value="1"/>
</dbReference>